<comment type="subcellular location">
    <subcellularLocation>
        <location evidence="1">Cell junction</location>
    </subcellularLocation>
    <subcellularLocation>
        <location evidence="2">Cytoplasm</location>
    </subcellularLocation>
</comment>
<evidence type="ECO:0000256" key="5">
    <source>
        <dbReference type="ARBA" id="ARBA00022737"/>
    </source>
</evidence>
<feature type="region of interest" description="Disordered" evidence="10">
    <location>
        <begin position="76"/>
        <end position="159"/>
    </location>
</feature>
<evidence type="ECO:0000259" key="11">
    <source>
        <dbReference type="PROSITE" id="PS50023"/>
    </source>
</evidence>
<dbReference type="SUPFAM" id="SSF57716">
    <property type="entry name" value="Glucocorticoid receptor-like (DNA-binding domain)"/>
    <property type="match status" value="4"/>
</dbReference>
<dbReference type="AlphaFoldDB" id="A0A1Y2BHV1"/>
<evidence type="ECO:0000256" key="7">
    <source>
        <dbReference type="ARBA" id="ARBA00022949"/>
    </source>
</evidence>
<dbReference type="STRING" id="1754190.A0A1Y2BHV1"/>
<sequence length="405" mass="45678">MNELDALLKELNDPRSSYTQSGVMNNTNMMGSPMFNNMNNMNNMRFQQEPSPELSPMKSPLKSNIGMNQYQQMMSPSLRNQQSPGMNLQQNNIPFSPQKSNFNKLNSPNLNALNSTNLNKTESKNLPSEKNQVSPDLSPQMSSTSPAPTPKSNTQKSQKPVRKIICATCKQQIKGKVVSCLGKTWHPEHFICQAGCKKLLDPNRFFEKNHLPCCENCHRESFVPRCAYCGDVITEKCITALGTTWHTDHFFCCQCAVQFPAGSGFLEKDGKAYCERDYYRLFATRCGKCGDIIVGEYISALGKEWHNKCFTCKECGCSFPTESFYEYKGMPYCETHYHLKRGSLCTRCNKPIVGRCISASGKKYHPDHFTCVKCNKLIATGNPDDEYKEVNGNPFCGSCASRIRF</sequence>
<keyword evidence="4 9" id="KW-0479">Metal-binding</keyword>
<evidence type="ECO:0000256" key="8">
    <source>
        <dbReference type="ARBA" id="ARBA00023038"/>
    </source>
</evidence>
<evidence type="ECO:0000313" key="13">
    <source>
        <dbReference type="Proteomes" id="UP000193920"/>
    </source>
</evidence>
<evidence type="ECO:0000256" key="1">
    <source>
        <dbReference type="ARBA" id="ARBA00004282"/>
    </source>
</evidence>
<dbReference type="PANTHER" id="PTHR24214:SF62">
    <property type="entry name" value="LEUPAXIN"/>
    <property type="match status" value="1"/>
</dbReference>
<dbReference type="FunFam" id="2.10.110.10:FF:000018">
    <property type="entry name" value="Paxillin isoform 1"/>
    <property type="match status" value="1"/>
</dbReference>
<comment type="caution">
    <text evidence="12">The sequence shown here is derived from an EMBL/GenBank/DDBJ whole genome shotgun (WGS) entry which is preliminary data.</text>
</comment>
<dbReference type="GO" id="GO:0003779">
    <property type="term" value="F:actin binding"/>
    <property type="evidence" value="ECO:0007669"/>
    <property type="project" value="TreeGrafter"/>
</dbReference>
<dbReference type="InterPro" id="IPR001781">
    <property type="entry name" value="Znf_LIM"/>
</dbReference>
<organism evidence="12 13">
    <name type="scientific">Neocallimastix californiae</name>
    <dbReference type="NCBI Taxonomy" id="1754190"/>
    <lineage>
        <taxon>Eukaryota</taxon>
        <taxon>Fungi</taxon>
        <taxon>Fungi incertae sedis</taxon>
        <taxon>Chytridiomycota</taxon>
        <taxon>Chytridiomycota incertae sedis</taxon>
        <taxon>Neocallimastigomycetes</taxon>
        <taxon>Neocallimastigales</taxon>
        <taxon>Neocallimastigaceae</taxon>
        <taxon>Neocallimastix</taxon>
    </lineage>
</organism>
<keyword evidence="6 9" id="KW-0862">Zinc</keyword>
<feature type="domain" description="LIM zinc-binding" evidence="11">
    <location>
        <begin position="344"/>
        <end position="405"/>
    </location>
</feature>
<keyword evidence="13" id="KW-1185">Reference proteome</keyword>
<dbReference type="SMART" id="SM00132">
    <property type="entry name" value="LIM"/>
    <property type="match status" value="4"/>
</dbReference>
<dbReference type="Pfam" id="PF00412">
    <property type="entry name" value="LIM"/>
    <property type="match status" value="4"/>
</dbReference>
<name>A0A1Y2BHV1_9FUNG</name>
<dbReference type="FunFam" id="2.10.110.10:FF:000009">
    <property type="entry name" value="Paxillin isoform 1"/>
    <property type="match status" value="1"/>
</dbReference>
<evidence type="ECO:0000256" key="4">
    <source>
        <dbReference type="ARBA" id="ARBA00022723"/>
    </source>
</evidence>
<dbReference type="GO" id="GO:0030036">
    <property type="term" value="P:actin cytoskeleton organization"/>
    <property type="evidence" value="ECO:0007669"/>
    <property type="project" value="TreeGrafter"/>
</dbReference>
<dbReference type="GO" id="GO:0046872">
    <property type="term" value="F:metal ion binding"/>
    <property type="evidence" value="ECO:0007669"/>
    <property type="project" value="UniProtKB-KW"/>
</dbReference>
<dbReference type="InterPro" id="IPR050604">
    <property type="entry name" value="PDZ-LIM_domain"/>
</dbReference>
<dbReference type="Gene3D" id="2.10.110.10">
    <property type="entry name" value="Cysteine Rich Protein"/>
    <property type="match status" value="4"/>
</dbReference>
<evidence type="ECO:0000256" key="10">
    <source>
        <dbReference type="SAM" id="MobiDB-lite"/>
    </source>
</evidence>
<dbReference type="GO" id="GO:0005737">
    <property type="term" value="C:cytoplasm"/>
    <property type="evidence" value="ECO:0007669"/>
    <property type="project" value="UniProtKB-SubCell"/>
</dbReference>
<dbReference type="Proteomes" id="UP000193920">
    <property type="component" value="Unassembled WGS sequence"/>
</dbReference>
<dbReference type="GO" id="GO:0051371">
    <property type="term" value="F:muscle alpha-actinin binding"/>
    <property type="evidence" value="ECO:0007669"/>
    <property type="project" value="TreeGrafter"/>
</dbReference>
<gene>
    <name evidence="12" type="ORF">LY90DRAFT_68541</name>
</gene>
<evidence type="ECO:0000256" key="2">
    <source>
        <dbReference type="ARBA" id="ARBA00004496"/>
    </source>
</evidence>
<reference evidence="12 13" key="1">
    <citation type="submission" date="2016-08" db="EMBL/GenBank/DDBJ databases">
        <title>A Parts List for Fungal Cellulosomes Revealed by Comparative Genomics.</title>
        <authorList>
            <consortium name="DOE Joint Genome Institute"/>
            <person name="Haitjema C.H."/>
            <person name="Gilmore S.P."/>
            <person name="Henske J.K."/>
            <person name="Solomon K.V."/>
            <person name="De Groot R."/>
            <person name="Kuo A."/>
            <person name="Mondo S.J."/>
            <person name="Salamov A.A."/>
            <person name="Labutti K."/>
            <person name="Zhao Z."/>
            <person name="Chiniquy J."/>
            <person name="Barry K."/>
            <person name="Brewer H.M."/>
            <person name="Purvine S.O."/>
            <person name="Wright A.T."/>
            <person name="Boxma B."/>
            <person name="Van Alen T."/>
            <person name="Hackstein J.H."/>
            <person name="Baker S.E."/>
            <person name="Grigoriev I.V."/>
            <person name="O'Malley M.A."/>
        </authorList>
    </citation>
    <scope>NUCLEOTIDE SEQUENCE [LARGE SCALE GENOMIC DNA]</scope>
    <source>
        <strain evidence="12 13">G1</strain>
    </source>
</reference>
<dbReference type="PANTHER" id="PTHR24214">
    <property type="entry name" value="PDZ AND LIM DOMAIN PROTEIN ZASP"/>
    <property type="match status" value="1"/>
</dbReference>
<accession>A0A1Y2BHV1</accession>
<evidence type="ECO:0000313" key="12">
    <source>
        <dbReference type="EMBL" id="ORY34160.1"/>
    </source>
</evidence>
<evidence type="ECO:0000256" key="3">
    <source>
        <dbReference type="ARBA" id="ARBA00022490"/>
    </source>
</evidence>
<evidence type="ECO:0000256" key="9">
    <source>
        <dbReference type="PROSITE-ProRule" id="PRU00125"/>
    </source>
</evidence>
<dbReference type="OrthoDB" id="15567at2759"/>
<dbReference type="EMBL" id="MCOG01000157">
    <property type="protein sequence ID" value="ORY34160.1"/>
    <property type="molecule type" value="Genomic_DNA"/>
</dbReference>
<keyword evidence="7" id="KW-0965">Cell junction</keyword>
<keyword evidence="8 9" id="KW-0440">LIM domain</keyword>
<keyword evidence="3" id="KW-0963">Cytoplasm</keyword>
<feature type="domain" description="LIM zinc-binding" evidence="11">
    <location>
        <begin position="284"/>
        <end position="343"/>
    </location>
</feature>
<keyword evidence="5" id="KW-0677">Repeat</keyword>
<dbReference type="GO" id="GO:0001725">
    <property type="term" value="C:stress fiber"/>
    <property type="evidence" value="ECO:0007669"/>
    <property type="project" value="TreeGrafter"/>
</dbReference>
<protein>
    <submittedName>
        <fullName evidence="12">LIM-domain-containing protein</fullName>
    </submittedName>
</protein>
<dbReference type="PROSITE" id="PS00478">
    <property type="entry name" value="LIM_DOMAIN_1"/>
    <property type="match status" value="2"/>
</dbReference>
<proteinExistence type="predicted"/>
<feature type="compositionally biased region" description="Polar residues" evidence="10">
    <location>
        <begin position="76"/>
        <end position="158"/>
    </location>
</feature>
<evidence type="ECO:0000256" key="6">
    <source>
        <dbReference type="ARBA" id="ARBA00022833"/>
    </source>
</evidence>
<dbReference type="PROSITE" id="PS50023">
    <property type="entry name" value="LIM_DOMAIN_2"/>
    <property type="match status" value="3"/>
</dbReference>
<feature type="domain" description="LIM zinc-binding" evidence="11">
    <location>
        <begin position="224"/>
        <end position="283"/>
    </location>
</feature>
<dbReference type="GO" id="GO:0031941">
    <property type="term" value="C:filamentous actin"/>
    <property type="evidence" value="ECO:0007669"/>
    <property type="project" value="TreeGrafter"/>
</dbReference>